<dbReference type="RefSeq" id="WP_034646885.1">
    <property type="nucleotide sequence ID" value="NZ_ARZX01000027.1"/>
</dbReference>
<dbReference type="Gene3D" id="3.80.10.10">
    <property type="entry name" value="Ribonuclease Inhibitor"/>
    <property type="match status" value="1"/>
</dbReference>
<comment type="caution">
    <text evidence="1">The sequence shown here is derived from an EMBL/GenBank/DDBJ whole genome shotgun (WGS) entry which is preliminary data.</text>
</comment>
<dbReference type="SUPFAM" id="SSF52058">
    <property type="entry name" value="L domain-like"/>
    <property type="match status" value="1"/>
</dbReference>
<dbReference type="Proteomes" id="UP000019275">
    <property type="component" value="Unassembled WGS sequence"/>
</dbReference>
<evidence type="ECO:0000313" key="2">
    <source>
        <dbReference type="Proteomes" id="UP000019275"/>
    </source>
</evidence>
<organism evidence="1 2">
    <name type="scientific">Cellulophaga geojensis KL-A</name>
    <dbReference type="NCBI Taxonomy" id="1328323"/>
    <lineage>
        <taxon>Bacteria</taxon>
        <taxon>Pseudomonadati</taxon>
        <taxon>Bacteroidota</taxon>
        <taxon>Flavobacteriia</taxon>
        <taxon>Flavobacteriales</taxon>
        <taxon>Flavobacteriaceae</taxon>
        <taxon>Cellulophaga</taxon>
    </lineage>
</organism>
<dbReference type="EMBL" id="ARZX01000027">
    <property type="protein sequence ID" value="EWH11461.1"/>
    <property type="molecule type" value="Genomic_DNA"/>
</dbReference>
<protein>
    <submittedName>
        <fullName evidence="1">Adenylate cyclase regulatory protein</fullName>
    </submittedName>
</protein>
<evidence type="ECO:0000313" key="1">
    <source>
        <dbReference type="EMBL" id="EWH11461.1"/>
    </source>
</evidence>
<reference evidence="1 2" key="1">
    <citation type="journal article" date="2014" name="Genome Announc.">
        <title>Draft Genome Sequence of the Carrageenan-Degrading Bacterium Cellulophaga sp. Strain KL-A, Isolated from Decaying Marine Algae.</title>
        <authorList>
            <person name="Shan D."/>
            <person name="Ying J."/>
            <person name="Li X."/>
            <person name="Gao Z."/>
            <person name="Wei G."/>
            <person name="Shao Z."/>
        </authorList>
    </citation>
    <scope>NUCLEOTIDE SEQUENCE [LARGE SCALE GENOMIC DNA]</scope>
    <source>
        <strain evidence="1 2">KL-A</strain>
    </source>
</reference>
<sequence>MEKFVIDYSETSFFKGIRIPFEDLDNGIAYLIKNKIKDVSFWNGMSNDRRTFDFNFLKDLNFLETFHFTIPLTKKTDISPIKNLENIIDFRWAVDNDFNLDFSNFGNLEKLNTSYNKNIIGWNALNSLKRLQLGNVNSEDLTFIKGINELEYFRIIKGKFTSIKGVENCTNLKTLFFQHCNSLETIFPYIEQLHCLVQLNLEKCKKIKDIEKIRNLNIENISII</sequence>
<accession>A0ABN0RK56</accession>
<proteinExistence type="predicted"/>
<keyword evidence="2" id="KW-1185">Reference proteome</keyword>
<gene>
    <name evidence="1" type="ORF">KLA_15730</name>
</gene>
<name>A0ABN0RK56_9FLAO</name>
<dbReference type="InterPro" id="IPR032675">
    <property type="entry name" value="LRR_dom_sf"/>
</dbReference>